<feature type="transmembrane region" description="Helical" evidence="1">
    <location>
        <begin position="45"/>
        <end position="63"/>
    </location>
</feature>
<dbReference type="Pfam" id="PF13968">
    <property type="entry name" value="DUF4220"/>
    <property type="match status" value="1"/>
</dbReference>
<dbReference type="InterPro" id="IPR025315">
    <property type="entry name" value="DUF4220"/>
</dbReference>
<keyword evidence="1" id="KW-1133">Transmembrane helix</keyword>
<dbReference type="EMBL" id="CR855033">
    <property type="protein sequence ID" value="CAH65940.1"/>
    <property type="molecule type" value="Genomic_DNA"/>
</dbReference>
<proteinExistence type="predicted"/>
<evidence type="ECO:0000259" key="2">
    <source>
        <dbReference type="Pfam" id="PF13968"/>
    </source>
</evidence>
<evidence type="ECO:0000313" key="3">
    <source>
        <dbReference type="EMBL" id="CAH65940.1"/>
    </source>
</evidence>
<reference evidence="3" key="1">
    <citation type="journal article" date="2002" name="Nature">
        <title>Sequence and analysis of rice chromosome 4.</title>
        <authorList>
            <person name="Feng Q."/>
            <person name="Zhang Y."/>
            <person name="Hao P."/>
            <person name="Wang S."/>
            <person name="Fu G."/>
            <person name="Huang Y."/>
            <person name="Li Y."/>
            <person name="Zhu J."/>
            <person name="Liu Y."/>
            <person name="Hu X."/>
            <person name="Jia P."/>
            <person name="Zhang Y."/>
            <person name="Zhao Q."/>
            <person name="Ying K."/>
            <person name="Yu S."/>
            <person name="Tang Y."/>
            <person name="Weng Q."/>
            <person name="Zhang L."/>
            <person name="Lu Y."/>
            <person name="Mu J."/>
            <person name="Lu Y."/>
            <person name="Zhang L.S."/>
            <person name="Yu Z."/>
            <person name="Fan D."/>
            <person name="Liu X."/>
            <person name="Lu T."/>
            <person name="Li C."/>
            <person name="Wu Y."/>
            <person name="Sun T."/>
            <person name="Lei H."/>
            <person name="Li T."/>
            <person name="Hu H."/>
            <person name="Guan J."/>
            <person name="Wu M."/>
            <person name="Zhang R."/>
            <person name="Zhou B."/>
            <person name="Chen Z."/>
            <person name="Chen L."/>
            <person name="Jin Z."/>
            <person name="Wang R."/>
            <person name="Yin H."/>
            <person name="Cai Z."/>
            <person name="Ren S."/>
            <person name="Lv G."/>
            <person name="Gu W."/>
            <person name="Zhu G."/>
            <person name="Tu Y."/>
            <person name="Jia J."/>
            <person name="Zhang Y."/>
            <person name="Chen J."/>
            <person name="Kang H."/>
            <person name="Chen X."/>
            <person name="Shao C."/>
            <person name="Sun Y."/>
            <person name="Hu Q."/>
            <person name="Zhang X."/>
            <person name="Zhang W."/>
            <person name="Wang L."/>
            <person name="Ding C."/>
            <person name="Sheng H."/>
            <person name="Gu J."/>
            <person name="Chen S."/>
            <person name="Ni L."/>
            <person name="Zhu F."/>
            <person name="Chen W."/>
            <person name="Lan L."/>
            <person name="Lai Y."/>
            <person name="Cheng Z."/>
            <person name="Gu M."/>
            <person name="Jiang J."/>
            <person name="Li J."/>
            <person name="Hong G."/>
            <person name="Xue Y."/>
            <person name="Han B."/>
        </authorList>
    </citation>
    <scope>NUCLEOTIDE SEQUENCE</scope>
</reference>
<feature type="transmembrane region" description="Helical" evidence="1">
    <location>
        <begin position="12"/>
        <end position="33"/>
    </location>
</feature>
<protein>
    <submittedName>
        <fullName evidence="3">OSIGBa0147M20.2 protein</fullName>
    </submittedName>
</protein>
<evidence type="ECO:0000256" key="1">
    <source>
        <dbReference type="SAM" id="Phobius"/>
    </source>
</evidence>
<feature type="transmembrane region" description="Helical" evidence="1">
    <location>
        <begin position="307"/>
        <end position="325"/>
    </location>
</feature>
<feature type="transmembrane region" description="Helical" evidence="1">
    <location>
        <begin position="131"/>
        <end position="150"/>
    </location>
</feature>
<feature type="transmembrane region" description="Helical" evidence="1">
    <location>
        <begin position="105"/>
        <end position="124"/>
    </location>
</feature>
<sequence length="688" mass="79240">MARGPMDLWNEWATQILVLLSFTLQIILLQLAGIRRREAPAVLRLLLWLAYQLADSTAIYAIGHLSLGGTPREHQLVAFWAPFLLLHLGGPDNITAYSLEDSKLWLRHLLTVVVQVLGAAYVLYKQYRGSGSPLLLAAVLMFAVGVVKYGERTWALMSGNIDTIRSTLKKEPHTKCHSHIEYKPHQMSFSNEGHFKREADEEEFLVRSAHALFHICKYAVVDDSSYDNTGDTRARDATILRGLTDEQKYAVTEIELSLMYDMLYTKVSVIHNWIGYCIGLVSPLATAGSLLIFQFNGRGGQNIVDVAITYVLLLGAFLLEVTSLLRALGSSWTFASLCAARWIWLRHAILCSGRWHRFRRKVVSLRHLFKVMGISRYFIPSRRWSGSMGQYNMLHFCTRRDTSYSPLLGWLAKLLRQEDWWETYHYSGAAEIPEKVKELVFQHLKRIFQKDGMNTLGVIRKNWGQQTIKRWPEWNLEHVHLGAEFQEGIIIWHIATELLLIRSKITIIDQNAEPTVEAIKALSNYMMFLLVDRPDMLPGLAQKRLYQRTCTYLDKEWRKVVDDPAYHQPTRNACTMLKELLCLHDNPNSNSRRAQREKLARKLLEDEQDQSRNSSRVRFAVDVANKLFAEEEKKSESSLQLLLEMWIDFLVYAANRCSRESHAKKLNSGGEFTTVLWLLTEHLYQVIV</sequence>
<feature type="domain" description="DUF4220" evidence="2">
    <location>
        <begin position="48"/>
        <end position="396"/>
    </location>
</feature>
<keyword evidence="1" id="KW-0812">Transmembrane</keyword>
<feature type="transmembrane region" description="Helical" evidence="1">
    <location>
        <begin position="273"/>
        <end position="295"/>
    </location>
</feature>
<name>Q01MS5_ORYSA</name>
<dbReference type="PANTHER" id="PTHR31325">
    <property type="entry name" value="OS01G0798800 PROTEIN-RELATED"/>
    <property type="match status" value="1"/>
</dbReference>
<organism evidence="3">
    <name type="scientific">Oryza sativa</name>
    <name type="common">Rice</name>
    <dbReference type="NCBI Taxonomy" id="4530"/>
    <lineage>
        <taxon>Eukaryota</taxon>
        <taxon>Viridiplantae</taxon>
        <taxon>Streptophyta</taxon>
        <taxon>Embryophyta</taxon>
        <taxon>Tracheophyta</taxon>
        <taxon>Spermatophyta</taxon>
        <taxon>Magnoliopsida</taxon>
        <taxon>Liliopsida</taxon>
        <taxon>Poales</taxon>
        <taxon>Poaceae</taxon>
        <taxon>BOP clade</taxon>
        <taxon>Oryzoideae</taxon>
        <taxon>Oryzeae</taxon>
        <taxon>Oryzinae</taxon>
        <taxon>Oryza</taxon>
    </lineage>
</organism>
<accession>Q01MS5</accession>
<dbReference type="InterPro" id="IPR007658">
    <property type="entry name" value="DUF594"/>
</dbReference>
<gene>
    <name evidence="3" type="primary">OSIGBa0147M20.2</name>
</gene>
<reference evidence="3" key="2">
    <citation type="submission" date="2004-10" db="EMBL/GenBank/DDBJ databases">
        <title>Chromosome-wide comparison between domesticated rice subspecies indica and japonica.</title>
        <authorList>
            <person name="Han B."/>
        </authorList>
    </citation>
    <scope>NUCLEOTIDE SEQUENCE</scope>
</reference>
<dbReference type="Pfam" id="PF04578">
    <property type="entry name" value="DUF594"/>
    <property type="match status" value="1"/>
</dbReference>
<keyword evidence="1" id="KW-0472">Membrane</keyword>
<dbReference type="AlphaFoldDB" id="Q01MS5"/>